<dbReference type="PANTHER" id="PTHR14418">
    <property type="entry name" value="CONDENSIN COMPLEX SUBUNIT 3-RELATED"/>
    <property type="match status" value="1"/>
</dbReference>
<accession>A0A1V9XWC9</accession>
<dbReference type="InterPro" id="IPR027165">
    <property type="entry name" value="CND3"/>
</dbReference>
<gene>
    <name evidence="1" type="ORF">BIW11_06876</name>
</gene>
<proteinExistence type="predicted"/>
<protein>
    <submittedName>
        <fullName evidence="1">Condensin complex subunit 3-like</fullName>
    </submittedName>
</protein>
<organism evidence="1 2">
    <name type="scientific">Tropilaelaps mercedesae</name>
    <dbReference type="NCBI Taxonomy" id="418985"/>
    <lineage>
        <taxon>Eukaryota</taxon>
        <taxon>Metazoa</taxon>
        <taxon>Ecdysozoa</taxon>
        <taxon>Arthropoda</taxon>
        <taxon>Chelicerata</taxon>
        <taxon>Arachnida</taxon>
        <taxon>Acari</taxon>
        <taxon>Parasitiformes</taxon>
        <taxon>Mesostigmata</taxon>
        <taxon>Gamasina</taxon>
        <taxon>Dermanyssoidea</taxon>
        <taxon>Laelapidae</taxon>
        <taxon>Tropilaelaps</taxon>
    </lineage>
</organism>
<reference evidence="1 2" key="1">
    <citation type="journal article" date="2017" name="Gigascience">
        <title>Draft genome of the honey bee ectoparasitic mite, Tropilaelaps mercedesae, is shaped by the parasitic life history.</title>
        <authorList>
            <person name="Dong X."/>
            <person name="Armstrong S.D."/>
            <person name="Xia D."/>
            <person name="Makepeace B.L."/>
            <person name="Darby A.C."/>
            <person name="Kadowaki T."/>
        </authorList>
    </citation>
    <scope>NUCLEOTIDE SEQUENCE [LARGE SCALE GENOMIC DNA]</scope>
    <source>
        <strain evidence="1">Wuxi-XJTLU</strain>
    </source>
</reference>
<dbReference type="PANTHER" id="PTHR14418:SF5">
    <property type="entry name" value="CONDENSIN COMPLEX SUBUNIT 3"/>
    <property type="match status" value="1"/>
</dbReference>
<dbReference type="Proteomes" id="UP000192247">
    <property type="component" value="Unassembled WGS sequence"/>
</dbReference>
<sequence length="194" mass="22437">MPVVYKGIDNLLDTVQRRPSALESCEDKFKEISKNVGVNLTWAGDSERHVHGLVHTVNYLMNVRDIREDAVSRLMSFLAIVANMEDFVEEKRQPIFTQLFNKVLPFCEDIDPIRRFRAASIIVQMIRRLQHEEWLSDEQFDALERLAPLLAIDKVASIRCEGIRLLAKLQNPRDAACPYMNKIIFHMAKDPKSE</sequence>
<feature type="non-terminal residue" evidence="1">
    <location>
        <position position="194"/>
    </location>
</feature>
<dbReference type="GO" id="GO:0000793">
    <property type="term" value="C:condensed chromosome"/>
    <property type="evidence" value="ECO:0007669"/>
    <property type="project" value="TreeGrafter"/>
</dbReference>
<name>A0A1V9XWC9_9ACAR</name>
<evidence type="ECO:0000313" key="1">
    <source>
        <dbReference type="EMBL" id="OQR77742.1"/>
    </source>
</evidence>
<dbReference type="SUPFAM" id="SSF48371">
    <property type="entry name" value="ARM repeat"/>
    <property type="match status" value="1"/>
</dbReference>
<dbReference type="STRING" id="418985.A0A1V9XWC9"/>
<dbReference type="EMBL" id="MNPL01003111">
    <property type="protein sequence ID" value="OQR77742.1"/>
    <property type="molecule type" value="Genomic_DNA"/>
</dbReference>
<dbReference type="InterPro" id="IPR016024">
    <property type="entry name" value="ARM-type_fold"/>
</dbReference>
<dbReference type="GO" id="GO:0007076">
    <property type="term" value="P:mitotic chromosome condensation"/>
    <property type="evidence" value="ECO:0007669"/>
    <property type="project" value="InterPro"/>
</dbReference>
<dbReference type="GO" id="GO:0005737">
    <property type="term" value="C:cytoplasm"/>
    <property type="evidence" value="ECO:0007669"/>
    <property type="project" value="TreeGrafter"/>
</dbReference>
<keyword evidence="2" id="KW-1185">Reference proteome</keyword>
<evidence type="ECO:0000313" key="2">
    <source>
        <dbReference type="Proteomes" id="UP000192247"/>
    </source>
</evidence>
<dbReference type="AlphaFoldDB" id="A0A1V9XWC9"/>
<dbReference type="GO" id="GO:0000796">
    <property type="term" value="C:condensin complex"/>
    <property type="evidence" value="ECO:0007669"/>
    <property type="project" value="InterPro"/>
</dbReference>
<comment type="caution">
    <text evidence="1">The sequence shown here is derived from an EMBL/GenBank/DDBJ whole genome shotgun (WGS) entry which is preliminary data.</text>
</comment>
<dbReference type="InParanoid" id="A0A1V9XWC9"/>